<dbReference type="PANTHER" id="PTHR37610:SF97">
    <property type="entry name" value="RETROTRANSPOSON GAG DOMAIN-CONTAINING PROTEIN"/>
    <property type="match status" value="1"/>
</dbReference>
<protein>
    <recommendedName>
        <fullName evidence="1">Retrotransposon Copia-like N-terminal domain-containing protein</fullName>
    </recommendedName>
</protein>
<accession>A0A2I0JT84</accession>
<evidence type="ECO:0000313" key="3">
    <source>
        <dbReference type="Proteomes" id="UP000233551"/>
    </source>
</evidence>
<reference evidence="2 3" key="1">
    <citation type="submission" date="2017-11" db="EMBL/GenBank/DDBJ databases">
        <title>De-novo sequencing of pomegranate (Punica granatum L.) genome.</title>
        <authorList>
            <person name="Akparov Z."/>
            <person name="Amiraslanov A."/>
            <person name="Hajiyeva S."/>
            <person name="Abbasov M."/>
            <person name="Kaur K."/>
            <person name="Hamwieh A."/>
            <person name="Solovyev V."/>
            <person name="Salamov A."/>
            <person name="Braich B."/>
            <person name="Kosarev P."/>
            <person name="Mahmoud A."/>
            <person name="Hajiyev E."/>
            <person name="Babayeva S."/>
            <person name="Izzatullayeva V."/>
            <person name="Mammadov A."/>
            <person name="Mammadov A."/>
            <person name="Sharifova S."/>
            <person name="Ojaghi J."/>
            <person name="Eynullazada K."/>
            <person name="Bayramov B."/>
            <person name="Abdulazimova A."/>
            <person name="Shahmuradov I."/>
        </authorList>
    </citation>
    <scope>NUCLEOTIDE SEQUENCE [LARGE SCALE GENOMIC DNA]</scope>
    <source>
        <strain evidence="3">cv. AG2017</strain>
        <tissue evidence="2">Leaf</tissue>
    </source>
</reference>
<keyword evidence="3" id="KW-1185">Reference proteome</keyword>
<dbReference type="PANTHER" id="PTHR37610">
    <property type="entry name" value="CCHC-TYPE DOMAIN-CONTAINING PROTEIN"/>
    <property type="match status" value="1"/>
</dbReference>
<dbReference type="InterPro" id="IPR029472">
    <property type="entry name" value="Copia-like_N"/>
</dbReference>
<feature type="domain" description="Retrotransposon Copia-like N-terminal" evidence="1">
    <location>
        <begin position="18"/>
        <end position="64"/>
    </location>
</feature>
<dbReference type="EMBL" id="PGOL01001267">
    <property type="protein sequence ID" value="PKI59515.1"/>
    <property type="molecule type" value="Genomic_DNA"/>
</dbReference>
<dbReference type="Proteomes" id="UP000233551">
    <property type="component" value="Unassembled WGS sequence"/>
</dbReference>
<evidence type="ECO:0000259" key="1">
    <source>
        <dbReference type="Pfam" id="PF14244"/>
    </source>
</evidence>
<evidence type="ECO:0000313" key="2">
    <source>
        <dbReference type="EMBL" id="PKI59515.1"/>
    </source>
</evidence>
<dbReference type="Pfam" id="PF14244">
    <property type="entry name" value="Retrotran_gag_3"/>
    <property type="match status" value="1"/>
</dbReference>
<proteinExistence type="predicted"/>
<gene>
    <name evidence="2" type="ORF">CRG98_020043</name>
</gene>
<name>A0A2I0JT84_PUNGR</name>
<dbReference type="AlphaFoldDB" id="A0A2I0JT84"/>
<dbReference type="STRING" id="22663.A0A2I0JT84"/>
<comment type="caution">
    <text evidence="2">The sequence shown here is derived from an EMBL/GenBank/DDBJ whole genome shotgun (WGS) entry which is preliminary data.</text>
</comment>
<organism evidence="2 3">
    <name type="scientific">Punica granatum</name>
    <name type="common">Pomegranate</name>
    <dbReference type="NCBI Taxonomy" id="22663"/>
    <lineage>
        <taxon>Eukaryota</taxon>
        <taxon>Viridiplantae</taxon>
        <taxon>Streptophyta</taxon>
        <taxon>Embryophyta</taxon>
        <taxon>Tracheophyta</taxon>
        <taxon>Spermatophyta</taxon>
        <taxon>Magnoliopsida</taxon>
        <taxon>eudicotyledons</taxon>
        <taxon>Gunneridae</taxon>
        <taxon>Pentapetalae</taxon>
        <taxon>rosids</taxon>
        <taxon>malvids</taxon>
        <taxon>Myrtales</taxon>
        <taxon>Lythraceae</taxon>
        <taxon>Punica</taxon>
    </lineage>
</organism>
<sequence length="191" mass="21489">MSGKGVEQDSFSMYTVNPSDYTGTSLINYKLNGSNYLTWSRAMVTALTAKNKVGMIDGMVPRPPENDLNRAKWDVCNALEGMSVTKYYSRLKTLWDELDNYLEIPACTCSATKLYTAQREREKTHQFLMGLGSEFATVSIMGCGLTKPNWDSPVTDITDIQAYRPTRPRLGRLDMQAYRPTRPRLGHPAAD</sequence>